<dbReference type="PANTHER" id="PTHR43833">
    <property type="entry name" value="POTASSIUM CHANNEL PROTEIN 2-RELATED-RELATED"/>
    <property type="match status" value="1"/>
</dbReference>
<keyword evidence="2" id="KW-0813">Transport</keyword>
<dbReference type="NCBIfam" id="NF007039">
    <property type="entry name" value="PRK09496.3-2"/>
    <property type="match status" value="1"/>
</dbReference>
<evidence type="ECO:0000313" key="10">
    <source>
        <dbReference type="Proteomes" id="UP000011717"/>
    </source>
</evidence>
<evidence type="ECO:0000256" key="1">
    <source>
        <dbReference type="ARBA" id="ARBA00017378"/>
    </source>
</evidence>
<evidence type="ECO:0000256" key="3">
    <source>
        <dbReference type="ARBA" id="ARBA00022538"/>
    </source>
</evidence>
<dbReference type="PATRIC" id="fig|1234595.3.peg.1656"/>
<keyword evidence="4" id="KW-0630">Potassium</keyword>
<dbReference type="InterPro" id="IPR006037">
    <property type="entry name" value="RCK_C"/>
</dbReference>
<dbReference type="PROSITE" id="PS51201">
    <property type="entry name" value="RCK_N"/>
    <property type="match status" value="2"/>
</dbReference>
<dbReference type="RefSeq" id="WP_008601767.1">
    <property type="nucleotide sequence ID" value="NZ_AMRV01000004.1"/>
</dbReference>
<proteinExistence type="predicted"/>
<dbReference type="SUPFAM" id="SSF51735">
    <property type="entry name" value="NAD(P)-binding Rossmann-fold domains"/>
    <property type="match status" value="2"/>
</dbReference>
<dbReference type="OrthoDB" id="9791689at2"/>
<dbReference type="PRINTS" id="PR00335">
    <property type="entry name" value="KUPTAKETRKA"/>
</dbReference>
<dbReference type="GO" id="GO:0005886">
    <property type="term" value="C:plasma membrane"/>
    <property type="evidence" value="ECO:0007669"/>
    <property type="project" value="InterPro"/>
</dbReference>
<dbReference type="PROSITE" id="PS51202">
    <property type="entry name" value="RCK_C"/>
    <property type="match status" value="1"/>
</dbReference>
<dbReference type="GO" id="GO:0015079">
    <property type="term" value="F:potassium ion transmembrane transporter activity"/>
    <property type="evidence" value="ECO:0007669"/>
    <property type="project" value="InterPro"/>
</dbReference>
<evidence type="ECO:0000256" key="6">
    <source>
        <dbReference type="ARBA" id="ARBA00023065"/>
    </source>
</evidence>
<reference evidence="9 10" key="1">
    <citation type="journal article" date="2013" name="Genome Announc.">
        <title>Draft Genome Sequence of Strain JLT2015T, Belonging to the Family Sphingomonadaceae of the Alphaproteobacteria.</title>
        <authorList>
            <person name="Tang K."/>
            <person name="Liu K."/>
            <person name="Li S."/>
            <person name="Jiao N."/>
        </authorList>
    </citation>
    <scope>NUCLEOTIDE SEQUENCE [LARGE SCALE GENOMIC DNA]</scope>
    <source>
        <strain evidence="9 10">JLT2015</strain>
    </source>
</reference>
<feature type="domain" description="RCK N-terminal" evidence="7">
    <location>
        <begin position="233"/>
        <end position="354"/>
    </location>
</feature>
<keyword evidence="3" id="KW-0633">Potassium transport</keyword>
<protein>
    <recommendedName>
        <fullName evidence="1">Trk system potassium uptake protein TrkA</fullName>
    </recommendedName>
</protein>
<name>M2U4U5_9SPHN</name>
<dbReference type="InterPro" id="IPR036721">
    <property type="entry name" value="RCK_C_sf"/>
</dbReference>
<dbReference type="SUPFAM" id="SSF116726">
    <property type="entry name" value="TrkA C-terminal domain-like"/>
    <property type="match status" value="2"/>
</dbReference>
<dbReference type="InterPro" id="IPR036291">
    <property type="entry name" value="NAD(P)-bd_dom_sf"/>
</dbReference>
<dbReference type="InterPro" id="IPR003148">
    <property type="entry name" value="RCK_N"/>
</dbReference>
<comment type="caution">
    <text evidence="9">The sequence shown here is derived from an EMBL/GenBank/DDBJ whole genome shotgun (WGS) entry which is preliminary data.</text>
</comment>
<dbReference type="Proteomes" id="UP000011717">
    <property type="component" value="Unassembled WGS sequence"/>
</dbReference>
<dbReference type="Gene3D" id="3.30.70.1450">
    <property type="entry name" value="Regulator of K+ conductance, C-terminal domain"/>
    <property type="match status" value="2"/>
</dbReference>
<feature type="domain" description="RCK N-terminal" evidence="7">
    <location>
        <begin position="1"/>
        <end position="119"/>
    </location>
</feature>
<dbReference type="Gene3D" id="3.40.50.720">
    <property type="entry name" value="NAD(P)-binding Rossmann-like Domain"/>
    <property type="match status" value="2"/>
</dbReference>
<evidence type="ECO:0000256" key="4">
    <source>
        <dbReference type="ARBA" id="ARBA00022958"/>
    </source>
</evidence>
<sequence>MKIVICGAGQVGSTIARQLAREGMHVTVIDQDEDAVRRIDEGHDVRGVLGHASYPRILERAGADDADILIAVTRSDEVNMVACQMAYSLFGVKRRIARLRHAGYIAPARQGLYAAEHLPIDEIIAPELEIAGAIARRLRTPGAFDMQILAGGRIQLTGIHCDAACRLLGERYLDLCGHSELASATILVVFREGRPFFPGMKDVVQRDDDVYLAAPTENTEDILKCFGHSEREARRVVIVGGGNVGLHLARLLIADSSGVGIHLIEHDIKRAEYVARELGNEAIVLQGDALEGQVLEDAQIGAAETVIAVTNDDETNIFASVLAKRAGCTRAITLVNKKAYQPLLPTLGLYTVVSPSSVTISTVLRHVRAGAISALHTIAEDFGEVIEFVLGENSPLAARPLGEVSIPDGVRIGLAIRGEEIIMPGDDTRFETGDHIIAVVTYDAIQALEILLGEKRRLFQ</sequence>
<organism evidence="9 10">
    <name type="scientific">Pacificimonas flava</name>
    <dbReference type="NCBI Taxonomy" id="1234595"/>
    <lineage>
        <taxon>Bacteria</taxon>
        <taxon>Pseudomonadati</taxon>
        <taxon>Pseudomonadota</taxon>
        <taxon>Alphaproteobacteria</taxon>
        <taxon>Sphingomonadales</taxon>
        <taxon>Sphingosinicellaceae</taxon>
        <taxon>Pacificimonas</taxon>
    </lineage>
</organism>
<dbReference type="EMBL" id="AMRV01000004">
    <property type="protein sequence ID" value="EMD83057.1"/>
    <property type="molecule type" value="Genomic_DNA"/>
</dbReference>
<evidence type="ECO:0000259" key="7">
    <source>
        <dbReference type="PROSITE" id="PS51201"/>
    </source>
</evidence>
<dbReference type="Pfam" id="PF02080">
    <property type="entry name" value="TrkA_C"/>
    <property type="match status" value="1"/>
</dbReference>
<dbReference type="Pfam" id="PF02254">
    <property type="entry name" value="TrkA_N"/>
    <property type="match status" value="2"/>
</dbReference>
<dbReference type="InterPro" id="IPR006036">
    <property type="entry name" value="K_uptake_TrkA"/>
</dbReference>
<dbReference type="NCBIfam" id="NF007031">
    <property type="entry name" value="PRK09496.1-2"/>
    <property type="match status" value="1"/>
</dbReference>
<evidence type="ECO:0000259" key="8">
    <source>
        <dbReference type="PROSITE" id="PS51202"/>
    </source>
</evidence>
<gene>
    <name evidence="9" type="ORF">C725_1655</name>
</gene>
<dbReference type="AlphaFoldDB" id="M2U4U5"/>
<accession>M2U4U5</accession>
<dbReference type="PANTHER" id="PTHR43833:SF5">
    <property type="entry name" value="TRK SYSTEM POTASSIUM UPTAKE PROTEIN TRKA"/>
    <property type="match status" value="1"/>
</dbReference>
<evidence type="ECO:0000256" key="5">
    <source>
        <dbReference type="ARBA" id="ARBA00023027"/>
    </source>
</evidence>
<keyword evidence="6" id="KW-0406">Ion transport</keyword>
<evidence type="ECO:0000313" key="9">
    <source>
        <dbReference type="EMBL" id="EMD83057.1"/>
    </source>
</evidence>
<keyword evidence="5" id="KW-0520">NAD</keyword>
<keyword evidence="10" id="KW-1185">Reference proteome</keyword>
<evidence type="ECO:0000256" key="2">
    <source>
        <dbReference type="ARBA" id="ARBA00022448"/>
    </source>
</evidence>
<feature type="domain" description="RCK C-terminal" evidence="8">
    <location>
        <begin position="373"/>
        <end position="454"/>
    </location>
</feature>
<dbReference type="NCBIfam" id="NF007032">
    <property type="entry name" value="PRK09496.1-4"/>
    <property type="match status" value="1"/>
</dbReference>
<dbReference type="InterPro" id="IPR050721">
    <property type="entry name" value="Trk_Ktr_HKT_K-transport"/>
</dbReference>